<proteinExistence type="predicted"/>
<dbReference type="STRING" id="693977.Deipr_0730"/>
<dbReference type="AlphaFoldDB" id="F0RLQ1"/>
<dbReference type="Proteomes" id="UP000007718">
    <property type="component" value="Chromosome"/>
</dbReference>
<dbReference type="KEGG" id="dpt:Deipr_0730"/>
<dbReference type="EMBL" id="CP002536">
    <property type="protein sequence ID" value="ADY25890.1"/>
    <property type="molecule type" value="Genomic_DNA"/>
</dbReference>
<name>F0RLQ1_DEIPM</name>
<keyword evidence="2" id="KW-1185">Reference proteome</keyword>
<evidence type="ECO:0000313" key="2">
    <source>
        <dbReference type="Proteomes" id="UP000007718"/>
    </source>
</evidence>
<evidence type="ECO:0000313" key="1">
    <source>
        <dbReference type="EMBL" id="ADY25890.1"/>
    </source>
</evidence>
<sequence>MPRKPRTYWTDRAEFYVVTGRLQHYACFHCCKAFKQPFGSGERLCPQCRWPMTNMGTDFKAPPQKDTGQWRKVEALAEAGVRFFPSPPDGLPGERPVALAEVPAFLNRIRPPTAAQRLLAGRPQRSRAPREGKFSVQGQAPHQTFFLFGDRLTQGQHLEVWHSGIWQPARLWGWNGAGGPSHLVLLDEQGQSTGQLPLDPTLRLRWPQ</sequence>
<dbReference type="eggNOG" id="ENOG5033JQ7">
    <property type="taxonomic scope" value="Bacteria"/>
</dbReference>
<dbReference type="HOGENOM" id="CLU_1319191_0_0_0"/>
<gene>
    <name evidence="1" type="ordered locus">Deipr_0730</name>
</gene>
<reference evidence="2" key="1">
    <citation type="submission" date="2011-02" db="EMBL/GenBank/DDBJ databases">
        <title>The complete sequence of chromosome of Deinococcus proteolyticus DSM 20540.</title>
        <authorList>
            <consortium name="US DOE Joint Genome Institute (JGI-PGF)"/>
            <person name="Lucas S."/>
            <person name="Copeland A."/>
            <person name="Lapidus A."/>
            <person name="Bruce D."/>
            <person name="Goodwin L."/>
            <person name="Pitluck S."/>
            <person name="Kyrpides N."/>
            <person name="Mavromatis K."/>
            <person name="Pagani I."/>
            <person name="Ivanova N."/>
            <person name="Ovchinnikova G."/>
            <person name="Zeytun A."/>
            <person name="Detter J.C."/>
            <person name="Han C."/>
            <person name="Land M."/>
            <person name="Hauser L."/>
            <person name="Markowitz V."/>
            <person name="Cheng J.-F."/>
            <person name="Hugenholtz P."/>
            <person name="Woyke T."/>
            <person name="Wu D."/>
            <person name="Pukall R."/>
            <person name="Steenblock K."/>
            <person name="Brambilla E."/>
            <person name="Klenk H.-P."/>
            <person name="Eisen J.A."/>
        </authorList>
    </citation>
    <scope>NUCLEOTIDE SEQUENCE [LARGE SCALE GENOMIC DNA]</scope>
    <source>
        <strain evidence="2">ATCC 35074 / DSM 20540 / JCM 6276 / NBRC 101906 / NCIMB 13154 / VKM Ac-1939 / CCM 2703 / MRP</strain>
    </source>
</reference>
<organism evidence="1 2">
    <name type="scientific">Deinococcus proteolyticus (strain ATCC 35074 / DSM 20540 / JCM 6276 / NBRC 101906 / NCIMB 13154 / VKM Ac-1939 / CCM 2703 / MRP)</name>
    <dbReference type="NCBI Taxonomy" id="693977"/>
    <lineage>
        <taxon>Bacteria</taxon>
        <taxon>Thermotogati</taxon>
        <taxon>Deinococcota</taxon>
        <taxon>Deinococci</taxon>
        <taxon>Deinococcales</taxon>
        <taxon>Deinococcaceae</taxon>
        <taxon>Deinococcus</taxon>
    </lineage>
</organism>
<protein>
    <submittedName>
        <fullName evidence="1">Uncharacterized protein</fullName>
    </submittedName>
</protein>
<reference evidence="1 2" key="2">
    <citation type="journal article" date="2012" name="Stand. Genomic Sci.">
        <title>Complete genome sequence of the orange-red pigmented, radioresistant Deinococcus proteolyticus type strain (MRP(T)).</title>
        <authorList>
            <person name="Copeland A."/>
            <person name="Zeytun A."/>
            <person name="Yassawong M."/>
            <person name="Nolan M."/>
            <person name="Lucas S."/>
            <person name="Hammon N."/>
            <person name="Deshpande S."/>
            <person name="Cheng J.F."/>
            <person name="Han C."/>
            <person name="Tapia R."/>
            <person name="Goodwin L.A."/>
            <person name="Pitluck S."/>
            <person name="Mavromatis K."/>
            <person name="Liolios K."/>
            <person name="Pagani I."/>
            <person name="Ivanova N."/>
            <person name="Mikhailova N."/>
            <person name="Pati A."/>
            <person name="Chen A."/>
            <person name="Palaniappan K."/>
            <person name="Land M."/>
            <person name="Hauser L."/>
            <person name="Jeffries C.D."/>
            <person name="Brambilla E.M."/>
            <person name="Rohde M."/>
            <person name="Sikorski J."/>
            <person name="Pukall R."/>
            <person name="Goker M."/>
            <person name="Detter J.C."/>
            <person name="Woyke T."/>
            <person name="Bristow J."/>
            <person name="Eisen J.A."/>
            <person name="Markowitz V."/>
            <person name="Hugenholtz P."/>
            <person name="Kyrpides N.C."/>
            <person name="Klenk H.P."/>
            <person name="Lapidus A."/>
        </authorList>
    </citation>
    <scope>NUCLEOTIDE SEQUENCE [LARGE SCALE GENOMIC DNA]</scope>
    <source>
        <strain evidence="2">ATCC 35074 / DSM 20540 / JCM 6276 / NBRC 101906 / NCIMB 13154 / VKM Ac-1939 / CCM 2703 / MRP</strain>
    </source>
</reference>
<accession>F0RLQ1</accession>